<accession>A0A7W4UK13</accession>
<evidence type="ECO:0008006" key="3">
    <source>
        <dbReference type="Google" id="ProtNLM"/>
    </source>
</evidence>
<proteinExistence type="predicted"/>
<reference evidence="1 2" key="2">
    <citation type="submission" date="2020-08" db="EMBL/GenBank/DDBJ databases">
        <authorList>
            <person name="Partida-Martinez L."/>
            <person name="Huntemann M."/>
            <person name="Clum A."/>
            <person name="Wang J."/>
            <person name="Palaniappan K."/>
            <person name="Ritter S."/>
            <person name="Chen I.-M."/>
            <person name="Stamatis D."/>
            <person name="Reddy T."/>
            <person name="O'Malley R."/>
            <person name="Daum C."/>
            <person name="Shapiro N."/>
            <person name="Ivanova N."/>
            <person name="Kyrpides N."/>
            <person name="Woyke T."/>
        </authorList>
    </citation>
    <scope>NUCLEOTIDE SEQUENCE [LARGE SCALE GENOMIC DNA]</scope>
    <source>
        <strain evidence="1 2">RAS26</strain>
    </source>
</reference>
<evidence type="ECO:0000313" key="2">
    <source>
        <dbReference type="Proteomes" id="UP000518206"/>
    </source>
</evidence>
<organism evidence="1 2">
    <name type="scientific">Cellulomonas cellasea</name>
    <dbReference type="NCBI Taxonomy" id="43670"/>
    <lineage>
        <taxon>Bacteria</taxon>
        <taxon>Bacillati</taxon>
        <taxon>Actinomycetota</taxon>
        <taxon>Actinomycetes</taxon>
        <taxon>Micrococcales</taxon>
        <taxon>Cellulomonadaceae</taxon>
        <taxon>Cellulomonas</taxon>
    </lineage>
</organism>
<sequence length="303" mass="32121">MTNTDGYDSGVALWAAATARAKAAAKEVGVDSGALIRRFVFERFLARVFHDPAAPWVLKGGTAVLARVNDARTTKDVDLLGQLGSLDAAVDALRAVAGRDLGDHFRFVITKVESSAGGAGQPAVDGCRVSIDAYCGAAKKGSFGVDLVTGSLMTSAPEFRADPVLDLRGVEAPTMRLYPVVDHIADKLCATQATYGAAGDQASSRVRDLVDLVVLTSAQDIDGSALIAAVYGEWEHRGLPGVPVFAPPPAWERLYPPLARKVPACAHATSFDDALTLVSAFLQPVLDRSAASRRWSANYRIWQ</sequence>
<gene>
    <name evidence="1" type="ORF">FHR80_004507</name>
</gene>
<name>A0A7W4UK13_9CELL</name>
<dbReference type="RefSeq" id="WP_183298270.1">
    <property type="nucleotide sequence ID" value="NZ_JACHVX010000012.1"/>
</dbReference>
<dbReference type="EMBL" id="JACHVX010000012">
    <property type="protein sequence ID" value="MBB2925560.1"/>
    <property type="molecule type" value="Genomic_DNA"/>
</dbReference>
<protein>
    <recommendedName>
        <fullName evidence="3">Nucleotidyl transferase AbiEii/AbiGii toxin family protein</fullName>
    </recommendedName>
</protein>
<evidence type="ECO:0000313" key="1">
    <source>
        <dbReference type="EMBL" id="MBB2925560.1"/>
    </source>
</evidence>
<reference evidence="1 2" key="1">
    <citation type="submission" date="2020-08" db="EMBL/GenBank/DDBJ databases">
        <title>The Agave Microbiome: Exploring the role of microbial communities in plant adaptations to desert environments.</title>
        <authorList>
            <person name="Partida-Martinez L.P."/>
        </authorList>
    </citation>
    <scope>NUCLEOTIDE SEQUENCE [LARGE SCALE GENOMIC DNA]</scope>
    <source>
        <strain evidence="1 2">RAS26</strain>
    </source>
</reference>
<dbReference type="Pfam" id="PF08843">
    <property type="entry name" value="AbiEii"/>
    <property type="match status" value="1"/>
</dbReference>
<dbReference type="AlphaFoldDB" id="A0A7W4UK13"/>
<dbReference type="InterPro" id="IPR014942">
    <property type="entry name" value="AbiEii"/>
</dbReference>
<comment type="caution">
    <text evidence="1">The sequence shown here is derived from an EMBL/GenBank/DDBJ whole genome shotgun (WGS) entry which is preliminary data.</text>
</comment>
<dbReference type="Proteomes" id="UP000518206">
    <property type="component" value="Unassembled WGS sequence"/>
</dbReference>